<dbReference type="AlphaFoldDB" id="A0A0D9NZ62"/>
<dbReference type="Proteomes" id="UP000054544">
    <property type="component" value="Unassembled WGS sequence"/>
</dbReference>
<feature type="region of interest" description="Disordered" evidence="1">
    <location>
        <begin position="1"/>
        <end position="37"/>
    </location>
</feature>
<evidence type="ECO:0000313" key="3">
    <source>
        <dbReference type="Proteomes" id="UP000054544"/>
    </source>
</evidence>
<dbReference type="EMBL" id="KE384737">
    <property type="protein sequence ID" value="KJK77870.1"/>
    <property type="molecule type" value="Genomic_DNA"/>
</dbReference>
<gene>
    <name evidence="2" type="ORF">H634G_06837</name>
</gene>
<protein>
    <submittedName>
        <fullName evidence="2">Uncharacterized protein</fullName>
    </submittedName>
</protein>
<reference evidence="3" key="1">
    <citation type="journal article" date="2014" name="BMC Genomics">
        <title>The genome sequence of the biocontrol fungus Metarhizium anisopliae and comparative genomics of Metarhizium species.</title>
        <authorList>
            <person name="Pattemore J.A."/>
            <person name="Hane J.K."/>
            <person name="Williams A.H."/>
            <person name="Wilson B.A."/>
            <person name="Stodart B.J."/>
            <person name="Ash G.J."/>
        </authorList>
    </citation>
    <scope>NUCLEOTIDE SEQUENCE [LARGE SCALE GENOMIC DNA]</scope>
    <source>
        <strain evidence="3">BRIP 53293</strain>
    </source>
</reference>
<proteinExistence type="predicted"/>
<organism evidence="2 3">
    <name type="scientific">Metarhizium anisopliae BRIP 53293</name>
    <dbReference type="NCBI Taxonomy" id="1291518"/>
    <lineage>
        <taxon>Eukaryota</taxon>
        <taxon>Fungi</taxon>
        <taxon>Dikarya</taxon>
        <taxon>Ascomycota</taxon>
        <taxon>Pezizomycotina</taxon>
        <taxon>Sordariomycetes</taxon>
        <taxon>Hypocreomycetidae</taxon>
        <taxon>Hypocreales</taxon>
        <taxon>Clavicipitaceae</taxon>
        <taxon>Metarhizium</taxon>
    </lineage>
</organism>
<evidence type="ECO:0000313" key="2">
    <source>
        <dbReference type="EMBL" id="KJK77870.1"/>
    </source>
</evidence>
<sequence length="65" mass="6812">MEASDSQSVTTDTLRQETATSCRPGLTPTNRGSTSLASVDGVNPSSFYGWGHSLFPVVTGFSMLA</sequence>
<keyword evidence="3" id="KW-1185">Reference proteome</keyword>
<name>A0A0D9NZ62_METAN</name>
<evidence type="ECO:0000256" key="1">
    <source>
        <dbReference type="SAM" id="MobiDB-lite"/>
    </source>
</evidence>
<accession>A0A0D9NZ62</accession>